<dbReference type="PANTHER" id="PTHR19853">
    <property type="entry name" value="WD REPEAT CONTAINING PROTEIN 3 WDR3"/>
    <property type="match status" value="1"/>
</dbReference>
<dbReference type="InterPro" id="IPR015943">
    <property type="entry name" value="WD40/YVTN_repeat-like_dom_sf"/>
</dbReference>
<comment type="caution">
    <text evidence="4">The sequence shown here is derived from an EMBL/GenBank/DDBJ whole genome shotgun (WGS) entry which is preliminary data.</text>
</comment>
<sequence length="168" mass="18731">MGVHSSMAIVVTSVDYQYHHRIMLLFLEEEMKCDLGIVHISEGKQITTVSSDKTAKFWTYEVVTEGTRKRLSFRESRILEVPDEALCCAVSPDEKFVIIGLLDNTAGVYFADTLKFFISLYGHSLPVTCVTVSPDSKLVVTGSADKSIKIWGLDFGDCHKSLHAHDDV</sequence>
<dbReference type="GO" id="GO:0030515">
    <property type="term" value="F:snoRNA binding"/>
    <property type="evidence" value="ECO:0007669"/>
    <property type="project" value="TreeGrafter"/>
</dbReference>
<keyword evidence="1 3" id="KW-0853">WD repeat</keyword>
<dbReference type="GO" id="GO:0032040">
    <property type="term" value="C:small-subunit processome"/>
    <property type="evidence" value="ECO:0007669"/>
    <property type="project" value="TreeGrafter"/>
</dbReference>
<dbReference type="AlphaFoldDB" id="A0AAD5R0B1"/>
<accession>A0AAD5R0B1</accession>
<gene>
    <name evidence="4" type="primary">WDR3</name>
    <name evidence="4" type="ORF">KIN20_027976</name>
</gene>
<dbReference type="InterPro" id="IPR001680">
    <property type="entry name" value="WD40_rpt"/>
</dbReference>
<feature type="repeat" description="WD" evidence="3">
    <location>
        <begin position="120"/>
        <end position="161"/>
    </location>
</feature>
<dbReference type="Proteomes" id="UP001196413">
    <property type="component" value="Unassembled WGS sequence"/>
</dbReference>
<keyword evidence="5" id="KW-1185">Reference proteome</keyword>
<evidence type="ECO:0000256" key="2">
    <source>
        <dbReference type="ARBA" id="ARBA00022737"/>
    </source>
</evidence>
<dbReference type="PROSITE" id="PS50082">
    <property type="entry name" value="WD_REPEATS_2"/>
    <property type="match status" value="1"/>
</dbReference>
<protein>
    <submittedName>
        <fullName evidence="4">Dip2/Utp12 protein</fullName>
    </submittedName>
</protein>
<evidence type="ECO:0000313" key="5">
    <source>
        <dbReference type="Proteomes" id="UP001196413"/>
    </source>
</evidence>
<dbReference type="PROSITE" id="PS50294">
    <property type="entry name" value="WD_REPEATS_REGION"/>
    <property type="match status" value="1"/>
</dbReference>
<dbReference type="GO" id="GO:0034388">
    <property type="term" value="C:Pwp2p-containing subcomplex of 90S preribosome"/>
    <property type="evidence" value="ECO:0007669"/>
    <property type="project" value="TreeGrafter"/>
</dbReference>
<evidence type="ECO:0000256" key="1">
    <source>
        <dbReference type="ARBA" id="ARBA00022574"/>
    </source>
</evidence>
<dbReference type="GO" id="GO:0030490">
    <property type="term" value="P:maturation of SSU-rRNA"/>
    <property type="evidence" value="ECO:0007669"/>
    <property type="project" value="TreeGrafter"/>
</dbReference>
<evidence type="ECO:0000313" key="4">
    <source>
        <dbReference type="EMBL" id="KAJ1367122.1"/>
    </source>
</evidence>
<dbReference type="EMBL" id="JAHQIW010005785">
    <property type="protein sequence ID" value="KAJ1367122.1"/>
    <property type="molecule type" value="Genomic_DNA"/>
</dbReference>
<dbReference type="Pfam" id="PF25172">
    <property type="entry name" value="Beta-prop_WDR3_2nd"/>
    <property type="match status" value="1"/>
</dbReference>
<evidence type="ECO:0000256" key="3">
    <source>
        <dbReference type="PROSITE-ProRule" id="PRU00221"/>
    </source>
</evidence>
<dbReference type="SUPFAM" id="SSF117289">
    <property type="entry name" value="Nucleoporin domain"/>
    <property type="match status" value="1"/>
</dbReference>
<dbReference type="InterPro" id="IPR051570">
    <property type="entry name" value="TBC1_cilium_biogenesis"/>
</dbReference>
<dbReference type="Gene3D" id="2.130.10.10">
    <property type="entry name" value="YVTN repeat-like/Quinoprotein amine dehydrogenase"/>
    <property type="match status" value="1"/>
</dbReference>
<organism evidence="4 5">
    <name type="scientific">Parelaphostrongylus tenuis</name>
    <name type="common">Meningeal worm</name>
    <dbReference type="NCBI Taxonomy" id="148309"/>
    <lineage>
        <taxon>Eukaryota</taxon>
        <taxon>Metazoa</taxon>
        <taxon>Ecdysozoa</taxon>
        <taxon>Nematoda</taxon>
        <taxon>Chromadorea</taxon>
        <taxon>Rhabditida</taxon>
        <taxon>Rhabditina</taxon>
        <taxon>Rhabditomorpha</taxon>
        <taxon>Strongyloidea</taxon>
        <taxon>Metastrongylidae</taxon>
        <taxon>Parelaphostrongylus</taxon>
    </lineage>
</organism>
<dbReference type="SMART" id="SM00320">
    <property type="entry name" value="WD40"/>
    <property type="match status" value="2"/>
</dbReference>
<keyword evidence="2" id="KW-0677">Repeat</keyword>
<dbReference type="PANTHER" id="PTHR19853:SF0">
    <property type="entry name" value="WD REPEAT-CONTAINING PROTEIN 3"/>
    <property type="match status" value="1"/>
</dbReference>
<name>A0AAD5R0B1_PARTN</name>
<proteinExistence type="predicted"/>
<reference evidence="4" key="1">
    <citation type="submission" date="2021-06" db="EMBL/GenBank/DDBJ databases">
        <title>Parelaphostrongylus tenuis whole genome reference sequence.</title>
        <authorList>
            <person name="Garwood T.J."/>
            <person name="Larsen P.A."/>
            <person name="Fountain-Jones N.M."/>
            <person name="Garbe J.R."/>
            <person name="Macchietto M.G."/>
            <person name="Kania S.A."/>
            <person name="Gerhold R.W."/>
            <person name="Richards J.E."/>
            <person name="Wolf T.M."/>
        </authorList>
    </citation>
    <scope>NUCLEOTIDE SEQUENCE</scope>
    <source>
        <strain evidence="4">MNPRO001-30</strain>
        <tissue evidence="4">Meninges</tissue>
    </source>
</reference>